<dbReference type="SUPFAM" id="SSF111352">
    <property type="entry name" value="Ammonium transporter"/>
    <property type="match status" value="1"/>
</dbReference>
<evidence type="ECO:0000256" key="6">
    <source>
        <dbReference type="ARBA" id="ARBA00023136"/>
    </source>
</evidence>
<protein>
    <recommendedName>
        <fullName evidence="8">Ammonium transporter</fullName>
    </recommendedName>
</protein>
<dbReference type="RefSeq" id="WP_136416166.1">
    <property type="nucleotide sequence ID" value="NZ_CP039396.1"/>
</dbReference>
<evidence type="ECO:0000256" key="4">
    <source>
        <dbReference type="ARBA" id="ARBA00022692"/>
    </source>
</evidence>
<feature type="transmembrane region" description="Helical" evidence="8">
    <location>
        <begin position="311"/>
        <end position="330"/>
    </location>
</feature>
<evidence type="ECO:0000313" key="11">
    <source>
        <dbReference type="EMBL" id="QCD42934.1"/>
    </source>
</evidence>
<feature type="transmembrane region" description="Helical" evidence="8">
    <location>
        <begin position="81"/>
        <end position="104"/>
    </location>
</feature>
<feature type="transmembrane region" description="Helical" evidence="8">
    <location>
        <begin position="405"/>
        <end position="426"/>
    </location>
</feature>
<feature type="transmembrane region" description="Helical" evidence="8">
    <location>
        <begin position="362"/>
        <end position="385"/>
    </location>
</feature>
<dbReference type="InterPro" id="IPR029020">
    <property type="entry name" value="Ammonium/urea_transptr"/>
</dbReference>
<feature type="domain" description="Ammonium transporter AmtB-like" evidence="10">
    <location>
        <begin position="48"/>
        <end position="452"/>
    </location>
</feature>
<dbReference type="PANTHER" id="PTHR43029">
    <property type="entry name" value="AMMONIUM TRANSPORTER MEP2"/>
    <property type="match status" value="1"/>
</dbReference>
<dbReference type="KEGG" id="ddb:E7747_11940"/>
<feature type="transmembrane region" description="Helical" evidence="8">
    <location>
        <begin position="135"/>
        <end position="154"/>
    </location>
</feature>
<dbReference type="InterPro" id="IPR001905">
    <property type="entry name" value="Ammonium_transpt"/>
</dbReference>
<dbReference type="EMBL" id="CP039396">
    <property type="protein sequence ID" value="QCD42934.1"/>
    <property type="molecule type" value="Genomic_DNA"/>
</dbReference>
<proteinExistence type="inferred from homology"/>
<evidence type="ECO:0000256" key="7">
    <source>
        <dbReference type="ARBA" id="ARBA00023177"/>
    </source>
</evidence>
<sequence>MTFNGKKISLGWLLVLVALMVFSVLGLHTEVSESLFDLPGDHLWANVAWMITATIFVLMMTPGLSFFYGGMVRPKNVISTMLQSFIVMGFVSVIWVIFGFGLAFGDDIAHVIGNPADFFMMKNVGVNNVTDKSDLSQIGIVTTTIPLALFALFQMKFAIITPSLITGAFAERVHFSGYLLFMVLWTVVVYCPLAHCTWHPDGLFGMMHVHDYAGGIVVHAASGIAALAGAMFLGRRRTVKGENNKPANVPFVLLGAALLWLGWFGFNGGSSLAADGIAVSAFLNTNTAAATAMVAWIALDAIRGHKPSAMGAAIGAVVGLVAITPCAGWVSAGESIFIALFITVCCNMAVAWKGYSNLLDDALDVFPTHGLGGIIGTVLTGIFAYDFFARNNPDMISRGEFFWNHILVLAMVFVYTFVMSYGLYWLTDKIIPMRVSGWNERVGLDSSQHGEEYGNETSLELPSESDWFKGVEEN</sequence>
<keyword evidence="12" id="KW-1185">Reference proteome</keyword>
<dbReference type="Gene3D" id="1.10.3430.10">
    <property type="entry name" value="Ammonium transporter AmtB like domains"/>
    <property type="match status" value="1"/>
</dbReference>
<keyword evidence="3 8" id="KW-0813">Transport</keyword>
<evidence type="ECO:0000256" key="1">
    <source>
        <dbReference type="ARBA" id="ARBA00004141"/>
    </source>
</evidence>
<evidence type="ECO:0000313" key="12">
    <source>
        <dbReference type="Proteomes" id="UP000297149"/>
    </source>
</evidence>
<comment type="subcellular location">
    <subcellularLocation>
        <location evidence="8">Cell membrane</location>
        <topology evidence="8">Multi-pass membrane protein</topology>
    </subcellularLocation>
    <subcellularLocation>
        <location evidence="1">Membrane</location>
        <topology evidence="1">Multi-pass membrane protein</topology>
    </subcellularLocation>
</comment>
<evidence type="ECO:0000256" key="5">
    <source>
        <dbReference type="ARBA" id="ARBA00022989"/>
    </source>
</evidence>
<evidence type="ECO:0000256" key="3">
    <source>
        <dbReference type="ARBA" id="ARBA00022448"/>
    </source>
</evidence>
<feature type="transmembrane region" description="Helical" evidence="8">
    <location>
        <begin position="215"/>
        <end position="234"/>
    </location>
</feature>
<evidence type="ECO:0000256" key="9">
    <source>
        <dbReference type="SAM" id="MobiDB-lite"/>
    </source>
</evidence>
<keyword evidence="7 8" id="KW-0924">Ammonia transport</keyword>
<feature type="transmembrane region" description="Helical" evidence="8">
    <location>
        <begin position="336"/>
        <end position="355"/>
    </location>
</feature>
<dbReference type="PANTHER" id="PTHR43029:SF10">
    <property type="entry name" value="AMMONIUM TRANSPORTER MEP2"/>
    <property type="match status" value="1"/>
</dbReference>
<comment type="similarity">
    <text evidence="2 8">Belongs to the ammonia transporter channel (TC 1.A.11.2) family.</text>
</comment>
<name>A0A4P7W4I3_9BACT</name>
<dbReference type="GO" id="GO:0008519">
    <property type="term" value="F:ammonium channel activity"/>
    <property type="evidence" value="ECO:0007669"/>
    <property type="project" value="InterPro"/>
</dbReference>
<gene>
    <name evidence="11" type="ORF">E7747_11940</name>
</gene>
<accession>A0A4P7W4I3</accession>
<keyword evidence="5 8" id="KW-1133">Transmembrane helix</keyword>
<evidence type="ECO:0000256" key="8">
    <source>
        <dbReference type="RuleBase" id="RU362002"/>
    </source>
</evidence>
<evidence type="ECO:0000259" key="10">
    <source>
        <dbReference type="Pfam" id="PF00909"/>
    </source>
</evidence>
<dbReference type="Pfam" id="PF00909">
    <property type="entry name" value="Ammonium_transp"/>
    <property type="match status" value="1"/>
</dbReference>
<feature type="region of interest" description="Disordered" evidence="9">
    <location>
        <begin position="449"/>
        <end position="474"/>
    </location>
</feature>
<dbReference type="GO" id="GO:0005886">
    <property type="term" value="C:plasma membrane"/>
    <property type="evidence" value="ECO:0007669"/>
    <property type="project" value="UniProtKB-SubCell"/>
</dbReference>
<dbReference type="AlphaFoldDB" id="A0A4P7W4I3"/>
<keyword evidence="6 8" id="KW-0472">Membrane</keyword>
<dbReference type="InterPro" id="IPR024041">
    <property type="entry name" value="NH4_transpt_AmtB-like_dom"/>
</dbReference>
<reference evidence="12" key="1">
    <citation type="submission" date="2019-02" db="EMBL/GenBank/DDBJ databases">
        <title>Isolation and identification of novel species under the genus Muribaculum.</title>
        <authorList>
            <person name="Miyake S."/>
            <person name="Ding Y."/>
            <person name="Low A."/>
            <person name="Soh M."/>
            <person name="Seedorf H."/>
        </authorList>
    </citation>
    <scope>NUCLEOTIDE SEQUENCE [LARGE SCALE GENOMIC DNA]</scope>
    <source>
        <strain evidence="12">H5</strain>
    </source>
</reference>
<dbReference type="InterPro" id="IPR018047">
    <property type="entry name" value="Ammonium_transpt_CS"/>
</dbReference>
<feature type="transmembrane region" description="Helical" evidence="8">
    <location>
        <begin position="246"/>
        <end position="265"/>
    </location>
</feature>
<dbReference type="PROSITE" id="PS01219">
    <property type="entry name" value="AMMONIUM_TRANSP"/>
    <property type="match status" value="1"/>
</dbReference>
<feature type="transmembrane region" description="Helical" evidence="8">
    <location>
        <begin position="277"/>
        <end position="299"/>
    </location>
</feature>
<keyword evidence="4 8" id="KW-0812">Transmembrane</keyword>
<dbReference type="NCBIfam" id="TIGR00836">
    <property type="entry name" value="amt"/>
    <property type="match status" value="1"/>
</dbReference>
<feature type="transmembrane region" description="Helical" evidence="8">
    <location>
        <begin position="47"/>
        <end position="69"/>
    </location>
</feature>
<organism evidence="11 12">
    <name type="scientific">Duncaniella dubosii</name>
    <dbReference type="NCBI Taxonomy" id="2518971"/>
    <lineage>
        <taxon>Bacteria</taxon>
        <taxon>Pseudomonadati</taxon>
        <taxon>Bacteroidota</taxon>
        <taxon>Bacteroidia</taxon>
        <taxon>Bacteroidales</taxon>
        <taxon>Muribaculaceae</taxon>
        <taxon>Duncaniella</taxon>
    </lineage>
</organism>
<evidence type="ECO:0000256" key="2">
    <source>
        <dbReference type="ARBA" id="ARBA00005887"/>
    </source>
</evidence>
<feature type="transmembrane region" description="Helical" evidence="8">
    <location>
        <begin position="175"/>
        <end position="195"/>
    </location>
</feature>
<dbReference type="Proteomes" id="UP000297149">
    <property type="component" value="Chromosome"/>
</dbReference>